<feature type="compositionally biased region" description="Polar residues" evidence="8">
    <location>
        <begin position="697"/>
        <end position="711"/>
    </location>
</feature>
<accession>A0A814KFC8</accession>
<keyword evidence="5 7" id="KW-0175">Coiled coil</keyword>
<protein>
    <recommendedName>
        <fullName evidence="9">Calponin-homology (CH) domain-containing protein</fullName>
    </recommendedName>
</protein>
<dbReference type="GO" id="GO:0031122">
    <property type="term" value="P:cytoplasmic microtubule organization"/>
    <property type="evidence" value="ECO:0007669"/>
    <property type="project" value="InterPro"/>
</dbReference>
<dbReference type="Pfam" id="PF05622">
    <property type="entry name" value="HOOK"/>
    <property type="match status" value="1"/>
</dbReference>
<dbReference type="InterPro" id="IPR043936">
    <property type="entry name" value="HOOK_N"/>
</dbReference>
<feature type="coiled-coil region" evidence="7">
    <location>
        <begin position="156"/>
        <end position="204"/>
    </location>
</feature>
<evidence type="ECO:0000256" key="3">
    <source>
        <dbReference type="ARBA" id="ARBA00022490"/>
    </source>
</evidence>
<dbReference type="EMBL" id="CAJNOE010000211">
    <property type="protein sequence ID" value="CAF1051744.1"/>
    <property type="molecule type" value="Genomic_DNA"/>
</dbReference>
<dbReference type="GO" id="GO:0005737">
    <property type="term" value="C:cytoplasm"/>
    <property type="evidence" value="ECO:0007669"/>
    <property type="project" value="TreeGrafter"/>
</dbReference>
<dbReference type="GO" id="GO:0008017">
    <property type="term" value="F:microtubule binding"/>
    <property type="evidence" value="ECO:0007669"/>
    <property type="project" value="InterPro"/>
</dbReference>
<feature type="coiled-coil region" evidence="7">
    <location>
        <begin position="236"/>
        <end position="415"/>
    </location>
</feature>
<reference evidence="10" key="1">
    <citation type="submission" date="2021-02" db="EMBL/GenBank/DDBJ databases">
        <authorList>
            <person name="Nowell W R."/>
        </authorList>
    </citation>
    <scope>NUCLEOTIDE SEQUENCE</scope>
</reference>
<name>A0A814KFC8_9BILA</name>
<dbReference type="SUPFAM" id="SSF116907">
    <property type="entry name" value="Hook domain"/>
    <property type="match status" value="1"/>
</dbReference>
<feature type="coiled-coil region" evidence="7">
    <location>
        <begin position="539"/>
        <end position="649"/>
    </location>
</feature>
<evidence type="ECO:0000259" key="9">
    <source>
        <dbReference type="PROSITE" id="PS50021"/>
    </source>
</evidence>
<evidence type="ECO:0000256" key="7">
    <source>
        <dbReference type="SAM" id="Coils"/>
    </source>
</evidence>
<evidence type="ECO:0000256" key="5">
    <source>
        <dbReference type="ARBA" id="ARBA00023054"/>
    </source>
</evidence>
<dbReference type="PANTHER" id="PTHR18947">
    <property type="entry name" value="HOOK PROTEINS"/>
    <property type="match status" value="1"/>
</dbReference>
<dbReference type="InterPro" id="IPR036872">
    <property type="entry name" value="CH_dom_sf"/>
</dbReference>
<comment type="subcellular location">
    <subcellularLocation>
        <location evidence="1">Cytoplasm</location>
        <location evidence="1">Cytoskeleton</location>
    </subcellularLocation>
</comment>
<evidence type="ECO:0000313" key="10">
    <source>
        <dbReference type="EMBL" id="CAF1051744.1"/>
    </source>
</evidence>
<evidence type="ECO:0000256" key="6">
    <source>
        <dbReference type="ARBA" id="ARBA00023212"/>
    </source>
</evidence>
<dbReference type="Pfam" id="PF19047">
    <property type="entry name" value="HOOK_N"/>
    <property type="match status" value="1"/>
</dbReference>
<dbReference type="PROSITE" id="PS50021">
    <property type="entry name" value="CH"/>
    <property type="match status" value="1"/>
</dbReference>
<dbReference type="FunFam" id="1.10.418.10:FF:000024">
    <property type="entry name" value="Hook homolog 3 (Drosophila)"/>
    <property type="match status" value="1"/>
</dbReference>
<dbReference type="CDD" id="cd22222">
    <property type="entry name" value="HkD_Hook"/>
    <property type="match status" value="1"/>
</dbReference>
<dbReference type="PANTHER" id="PTHR18947:SF39">
    <property type="entry name" value="PROTEIN HOOK"/>
    <property type="match status" value="1"/>
</dbReference>
<dbReference type="GO" id="GO:0030705">
    <property type="term" value="P:cytoskeleton-dependent intracellular transport"/>
    <property type="evidence" value="ECO:0007669"/>
    <property type="project" value="InterPro"/>
</dbReference>
<dbReference type="AlphaFoldDB" id="A0A814KFC8"/>
<dbReference type="InterPro" id="IPR008636">
    <property type="entry name" value="Hook_C"/>
</dbReference>
<keyword evidence="3" id="KW-0963">Cytoplasm</keyword>
<evidence type="ECO:0000313" key="12">
    <source>
        <dbReference type="Proteomes" id="UP000663860"/>
    </source>
</evidence>
<sequence length="711" mass="83479">MDRRILCDSLIKWMKTFDLNRTINGAGDLSDGVLIAMCLKNIDANHFNDAWVQKIRTDAGDNYRIKANNLKKVLKNITDYYSEVLGQTLVDFQMPDLNMIAESTDETELSRLLQLVLGCAVSCDRKQYYIEQIMSLEESVQHVLMNAIQELMVKENRKVNEEYSELGDQLKHALEELNRVVEAKEEIEHRCRELDLQISTLQDEKLGLVQETGRLNERIQQYENVEDSEAIPRSRYKSLQEKIQAQQEEVFKLETTLQDYRAKLDVLREDNENLLKRNDDLMVLAGDARNFKDELDILRNKCEKMTKLESTIDAYKIKLEEMSDLRQQIKFLEDTNLRLFDEKSNIEQEYKQAKLLQTQVEFQKRTNQELYQKISELQRIADKAQFEKSRAEERLNAVNAEKITLTNEIELLRETNERLRGVNLDEAGGTTNTKDRLTGSLEDLNFLNLPADVRERFIHLQHENKMLKLRQTEETNNEQILLLQANCEQFKDQNNQLTNDLWMSNRKILELEATLKDTTSLAENSTEITDLKKSLNRAMTRHEEESTRTKTQIDELQKRLDHSEKKLTEKEAIIATKTDDINAMEERYVQYLEKAKMVLRQMDPRNSNSISHQEIQSLRKQIDEKDRRMKDLEKEYEKMKIVREDQEKLLISAWYSMGSTFQRREFEERLKSHENQSFLAKQRTIPSTRKQLPPDPSNSSINGTNTSASKR</sequence>
<feature type="compositionally biased region" description="Polar residues" evidence="8">
    <location>
        <begin position="675"/>
        <end position="690"/>
    </location>
</feature>
<dbReference type="GO" id="GO:0051959">
    <property type="term" value="F:dynein light intermediate chain binding"/>
    <property type="evidence" value="ECO:0007669"/>
    <property type="project" value="TreeGrafter"/>
</dbReference>
<evidence type="ECO:0000256" key="8">
    <source>
        <dbReference type="SAM" id="MobiDB-lite"/>
    </source>
</evidence>
<dbReference type="GO" id="GO:0005874">
    <property type="term" value="C:microtubule"/>
    <property type="evidence" value="ECO:0007669"/>
    <property type="project" value="UniProtKB-KW"/>
</dbReference>
<dbReference type="EMBL" id="CAJOBB010001145">
    <property type="protein sequence ID" value="CAF3816023.1"/>
    <property type="molecule type" value="Genomic_DNA"/>
</dbReference>
<evidence type="ECO:0000256" key="2">
    <source>
        <dbReference type="ARBA" id="ARBA00006946"/>
    </source>
</evidence>
<keyword evidence="6" id="KW-0206">Cytoskeleton</keyword>
<evidence type="ECO:0000313" key="11">
    <source>
        <dbReference type="EMBL" id="CAF3816023.1"/>
    </source>
</evidence>
<proteinExistence type="inferred from homology"/>
<evidence type="ECO:0000256" key="1">
    <source>
        <dbReference type="ARBA" id="ARBA00004245"/>
    </source>
</evidence>
<dbReference type="InterPro" id="IPR001715">
    <property type="entry name" value="CH_dom"/>
</dbReference>
<gene>
    <name evidence="10" type="ORF">IZO911_LOCUS20371</name>
    <name evidence="11" type="ORF">KXQ929_LOCUS17929</name>
</gene>
<evidence type="ECO:0000256" key="4">
    <source>
        <dbReference type="ARBA" id="ARBA00022701"/>
    </source>
</evidence>
<feature type="domain" description="Calponin-homology (CH)" evidence="9">
    <location>
        <begin position="4"/>
        <end position="120"/>
    </location>
</feature>
<dbReference type="Proteomes" id="UP000663860">
    <property type="component" value="Unassembled WGS sequence"/>
</dbReference>
<dbReference type="Gene3D" id="1.10.418.10">
    <property type="entry name" value="Calponin-like domain"/>
    <property type="match status" value="1"/>
</dbReference>
<feature type="region of interest" description="Disordered" evidence="8">
    <location>
        <begin position="673"/>
        <end position="711"/>
    </location>
</feature>
<keyword evidence="4" id="KW-0493">Microtubule</keyword>
<dbReference type="GO" id="GO:0005813">
    <property type="term" value="C:centrosome"/>
    <property type="evidence" value="ECO:0007669"/>
    <property type="project" value="TreeGrafter"/>
</dbReference>
<dbReference type="Proteomes" id="UP000663868">
    <property type="component" value="Unassembled WGS sequence"/>
</dbReference>
<comment type="similarity">
    <text evidence="2">Belongs to the hook family.</text>
</comment>
<organism evidence="10 12">
    <name type="scientific">Adineta steineri</name>
    <dbReference type="NCBI Taxonomy" id="433720"/>
    <lineage>
        <taxon>Eukaryota</taxon>
        <taxon>Metazoa</taxon>
        <taxon>Spiralia</taxon>
        <taxon>Gnathifera</taxon>
        <taxon>Rotifera</taxon>
        <taxon>Eurotatoria</taxon>
        <taxon>Bdelloidea</taxon>
        <taxon>Adinetida</taxon>
        <taxon>Adinetidae</taxon>
        <taxon>Adineta</taxon>
    </lineage>
</organism>
<comment type="caution">
    <text evidence="10">The sequence shown here is derived from an EMBL/GenBank/DDBJ whole genome shotgun (WGS) entry which is preliminary data.</text>
</comment>